<feature type="transmembrane region" description="Helical" evidence="5">
    <location>
        <begin position="6"/>
        <end position="30"/>
    </location>
</feature>
<keyword evidence="7" id="KW-1185">Reference proteome</keyword>
<keyword evidence="4" id="KW-0503">Monooxygenase</keyword>
<keyword evidence="3 4" id="KW-0479">Metal-binding</keyword>
<proteinExistence type="inferred from homology"/>
<dbReference type="GO" id="GO:0020037">
    <property type="term" value="F:heme binding"/>
    <property type="evidence" value="ECO:0007669"/>
    <property type="project" value="InterPro"/>
</dbReference>
<dbReference type="PROSITE" id="PS00086">
    <property type="entry name" value="CYTOCHROME_P450"/>
    <property type="match status" value="1"/>
</dbReference>
<keyword evidence="3 4" id="KW-0408">Iron</keyword>
<dbReference type="InterPro" id="IPR002401">
    <property type="entry name" value="Cyt_P450_E_grp-I"/>
</dbReference>
<evidence type="ECO:0008006" key="8">
    <source>
        <dbReference type="Google" id="ProtNLM"/>
    </source>
</evidence>
<dbReference type="InterPro" id="IPR050121">
    <property type="entry name" value="Cytochrome_P450_monoxygenase"/>
</dbReference>
<dbReference type="InterPro" id="IPR036396">
    <property type="entry name" value="Cyt_P450_sf"/>
</dbReference>
<dbReference type="Pfam" id="PF00067">
    <property type="entry name" value="p450"/>
    <property type="match status" value="1"/>
</dbReference>
<dbReference type="PANTHER" id="PTHR24305">
    <property type="entry name" value="CYTOCHROME P450"/>
    <property type="match status" value="1"/>
</dbReference>
<dbReference type="InterPro" id="IPR001128">
    <property type="entry name" value="Cyt_P450"/>
</dbReference>
<dbReference type="Proteomes" id="UP001295684">
    <property type="component" value="Unassembled WGS sequence"/>
</dbReference>
<comment type="cofactor">
    <cofactor evidence="1 3">
        <name>heme</name>
        <dbReference type="ChEBI" id="CHEBI:30413"/>
    </cofactor>
</comment>
<keyword evidence="5" id="KW-0812">Transmembrane</keyword>
<dbReference type="Gene3D" id="1.10.630.10">
    <property type="entry name" value="Cytochrome P450"/>
    <property type="match status" value="1"/>
</dbReference>
<dbReference type="SUPFAM" id="SSF48264">
    <property type="entry name" value="Cytochrome P450"/>
    <property type="match status" value="1"/>
</dbReference>
<evidence type="ECO:0000256" key="4">
    <source>
        <dbReference type="RuleBase" id="RU000461"/>
    </source>
</evidence>
<keyword evidence="5" id="KW-0472">Membrane</keyword>
<keyword evidence="3 4" id="KW-0349">Heme</keyword>
<protein>
    <recommendedName>
        <fullName evidence="8">Cytochrome P450</fullName>
    </recommendedName>
</protein>
<evidence type="ECO:0000256" key="1">
    <source>
        <dbReference type="ARBA" id="ARBA00001971"/>
    </source>
</evidence>
<dbReference type="GO" id="GO:0016705">
    <property type="term" value="F:oxidoreductase activity, acting on paired donors, with incorporation or reduction of molecular oxygen"/>
    <property type="evidence" value="ECO:0007669"/>
    <property type="project" value="InterPro"/>
</dbReference>
<evidence type="ECO:0000256" key="2">
    <source>
        <dbReference type="ARBA" id="ARBA00010617"/>
    </source>
</evidence>
<dbReference type="GO" id="GO:0005506">
    <property type="term" value="F:iron ion binding"/>
    <property type="evidence" value="ECO:0007669"/>
    <property type="project" value="InterPro"/>
</dbReference>
<dbReference type="PRINTS" id="PR00385">
    <property type="entry name" value="P450"/>
</dbReference>
<evidence type="ECO:0000256" key="3">
    <source>
        <dbReference type="PIRSR" id="PIRSR602401-1"/>
    </source>
</evidence>
<dbReference type="PANTHER" id="PTHR24305:SF166">
    <property type="entry name" value="CYTOCHROME P450 12A4, MITOCHONDRIAL-RELATED"/>
    <property type="match status" value="1"/>
</dbReference>
<feature type="binding site" description="axial binding residue" evidence="3">
    <location>
        <position position="467"/>
    </location>
    <ligand>
        <name>heme</name>
        <dbReference type="ChEBI" id="CHEBI:30413"/>
    </ligand>
    <ligandPart>
        <name>Fe</name>
        <dbReference type="ChEBI" id="CHEBI:18248"/>
    </ligandPart>
</feature>
<evidence type="ECO:0000313" key="6">
    <source>
        <dbReference type="EMBL" id="CAI2366128.1"/>
    </source>
</evidence>
<comment type="similarity">
    <text evidence="2 4">Belongs to the cytochrome P450 family.</text>
</comment>
<keyword evidence="5" id="KW-1133">Transmembrane helix</keyword>
<dbReference type="AlphaFoldDB" id="A0AAD1UBM8"/>
<dbReference type="GO" id="GO:0004497">
    <property type="term" value="F:monooxygenase activity"/>
    <property type="evidence" value="ECO:0007669"/>
    <property type="project" value="UniProtKB-KW"/>
</dbReference>
<evidence type="ECO:0000313" key="7">
    <source>
        <dbReference type="Proteomes" id="UP001295684"/>
    </source>
</evidence>
<gene>
    <name evidence="6" type="ORF">ECRASSUSDP1_LOCUS7399</name>
</gene>
<dbReference type="EMBL" id="CAMPGE010007203">
    <property type="protein sequence ID" value="CAI2366128.1"/>
    <property type="molecule type" value="Genomic_DNA"/>
</dbReference>
<dbReference type="InterPro" id="IPR017972">
    <property type="entry name" value="Cyt_P450_CS"/>
</dbReference>
<name>A0AAD1UBM8_EUPCR</name>
<organism evidence="6 7">
    <name type="scientific">Euplotes crassus</name>
    <dbReference type="NCBI Taxonomy" id="5936"/>
    <lineage>
        <taxon>Eukaryota</taxon>
        <taxon>Sar</taxon>
        <taxon>Alveolata</taxon>
        <taxon>Ciliophora</taxon>
        <taxon>Intramacronucleata</taxon>
        <taxon>Spirotrichea</taxon>
        <taxon>Hypotrichia</taxon>
        <taxon>Euplotida</taxon>
        <taxon>Euplotidae</taxon>
        <taxon>Moneuplotes</taxon>
    </lineage>
</organism>
<evidence type="ECO:0000256" key="5">
    <source>
        <dbReference type="SAM" id="Phobius"/>
    </source>
</evidence>
<sequence>MFEDLFYGLAKGTVVFFLVFVAYLINLLILQPLKFRKKFSKYSNVYISEKFNPLVGDMNHEVQCVNEGKVHYAHYAKRAHILAKYDLQAKLEGIEPVIMIISDKACKQFCSFMPRSIDRINAEKGINVLLQHSLIVDRSDKRTMARRKNFSSWIGLNSASKYIPRTVGFCQDMLEAMTTEGKTDLLKHLNKLTFDVFTKILFGNDVDTLVARLYPYENPDGQIEEIGLGEYVIRLAARYADQLYNPVTFIFPFFAKRKLMNPYKRDNRNLQTFRAALRNIISTSKDENTIGKKFYYSPGLSEDEGLDDLFLVMGAGSETTAHSMASCLYYLNKYPECHEKLIKDLTRCGFTKGCDYEKQYNLDNIQECSYLNYVVKETFRMDSVVPGGSEYGASEDIEICGVPIPKGTKVKLDLISNHFSDDKWLEPFEFVPERHDIESDFYERSRKAGKVEDAYSRRAFSHGQRNCPGQSFANMQLKVVMAFLVSHMNFKFDKEDLEKDGIGFGLGSQFKPQVNVSKI</sequence>
<dbReference type="PRINTS" id="PR00463">
    <property type="entry name" value="EP450I"/>
</dbReference>
<dbReference type="CDD" id="cd00302">
    <property type="entry name" value="cytochrome_P450"/>
    <property type="match status" value="1"/>
</dbReference>
<keyword evidence="4" id="KW-0560">Oxidoreductase</keyword>
<reference evidence="6" key="1">
    <citation type="submission" date="2023-07" db="EMBL/GenBank/DDBJ databases">
        <authorList>
            <consortium name="AG Swart"/>
            <person name="Singh M."/>
            <person name="Singh A."/>
            <person name="Seah K."/>
            <person name="Emmerich C."/>
        </authorList>
    </citation>
    <scope>NUCLEOTIDE SEQUENCE</scope>
    <source>
        <strain evidence="6">DP1</strain>
    </source>
</reference>
<comment type="caution">
    <text evidence="6">The sequence shown here is derived from an EMBL/GenBank/DDBJ whole genome shotgun (WGS) entry which is preliminary data.</text>
</comment>
<accession>A0AAD1UBM8</accession>